<keyword evidence="3" id="KW-1185">Reference proteome</keyword>
<evidence type="ECO:0000259" key="1">
    <source>
        <dbReference type="SMART" id="SM00849"/>
    </source>
</evidence>
<dbReference type="PANTHER" id="PTHR23131:SF0">
    <property type="entry name" value="ENDORIBONUCLEASE LACTB2"/>
    <property type="match status" value="1"/>
</dbReference>
<sequence>MSFSDPPIRRILAPNPSALTGTGTNTYVIGATDLVVIDPGPDLNDHLAAILAAAAGRPVTRIVVTHAHRDHSALVPRLAAATGAEVLAFGTATEGRSPRMVDWAGRLPPAAEGLDPDFIPDRRLTGGERLSGPDWELSIHHTPGHLGSHICLALGEMLFSGDHVMGWSSSIVAPPDGDMTDYMASLHRLAEREWQVLLPGHGEAVADPAARLSALIAHRRNREAAILAALALAPATATELTARIYQDIPRTLWPAAQQNVLAHLVDLSARSLVSAPSTTAPEPIFQRI</sequence>
<dbReference type="PANTHER" id="PTHR23131">
    <property type="entry name" value="ENDORIBONUCLEASE LACTB2"/>
    <property type="match status" value="1"/>
</dbReference>
<dbReference type="SUPFAM" id="SSF56281">
    <property type="entry name" value="Metallo-hydrolase/oxidoreductase"/>
    <property type="match status" value="1"/>
</dbReference>
<dbReference type="InterPro" id="IPR036388">
    <property type="entry name" value="WH-like_DNA-bd_sf"/>
</dbReference>
<dbReference type="InterPro" id="IPR001279">
    <property type="entry name" value="Metallo-B-lactamas"/>
</dbReference>
<dbReference type="SMART" id="SM00849">
    <property type="entry name" value="Lactamase_B"/>
    <property type="match status" value="1"/>
</dbReference>
<dbReference type="RefSeq" id="WP_197641445.1">
    <property type="nucleotide sequence ID" value="NZ_JAEACP010000001.1"/>
</dbReference>
<reference evidence="3" key="1">
    <citation type="journal article" date="2019" name="Int. J. Syst. Evol. Microbiol.">
        <title>The Global Catalogue of Microorganisms (GCM) 10K type strain sequencing project: providing services to taxonomists for standard genome sequencing and annotation.</title>
        <authorList>
            <consortium name="The Broad Institute Genomics Platform"/>
            <consortium name="The Broad Institute Genome Sequencing Center for Infectious Disease"/>
            <person name="Wu L."/>
            <person name="Ma J."/>
        </authorList>
    </citation>
    <scope>NUCLEOTIDE SEQUENCE [LARGE SCALE GENOMIC DNA]</scope>
    <source>
        <strain evidence="3">KCTC 62102</strain>
    </source>
</reference>
<evidence type="ECO:0000313" key="2">
    <source>
        <dbReference type="EMBL" id="MFC3087637.1"/>
    </source>
</evidence>
<organism evidence="2 3">
    <name type="scientific">Tabrizicola soli</name>
    <dbReference type="NCBI Taxonomy" id="2185115"/>
    <lineage>
        <taxon>Bacteria</taxon>
        <taxon>Pseudomonadati</taxon>
        <taxon>Pseudomonadota</taxon>
        <taxon>Alphaproteobacteria</taxon>
        <taxon>Rhodobacterales</taxon>
        <taxon>Paracoccaceae</taxon>
        <taxon>Tabrizicola</taxon>
    </lineage>
</organism>
<proteinExistence type="predicted"/>
<dbReference type="InterPro" id="IPR036866">
    <property type="entry name" value="RibonucZ/Hydroxyglut_hydro"/>
</dbReference>
<dbReference type="CDD" id="cd16278">
    <property type="entry name" value="metallo-hydrolase-like_MBL-fold"/>
    <property type="match status" value="1"/>
</dbReference>
<dbReference type="Pfam" id="PF00753">
    <property type="entry name" value="Lactamase_B"/>
    <property type="match status" value="1"/>
</dbReference>
<dbReference type="InterPro" id="IPR041516">
    <property type="entry name" value="LACTB2_WH"/>
</dbReference>
<name>A0ABV7DWX4_9RHOB</name>
<dbReference type="EMBL" id="JBHRSM010000025">
    <property type="protein sequence ID" value="MFC3087637.1"/>
    <property type="molecule type" value="Genomic_DNA"/>
</dbReference>
<evidence type="ECO:0000313" key="3">
    <source>
        <dbReference type="Proteomes" id="UP001595445"/>
    </source>
</evidence>
<dbReference type="Gene3D" id="3.60.15.10">
    <property type="entry name" value="Ribonuclease Z/Hydroxyacylglutathione hydrolase-like"/>
    <property type="match status" value="1"/>
</dbReference>
<dbReference type="Gene3D" id="1.10.10.10">
    <property type="entry name" value="Winged helix-like DNA-binding domain superfamily/Winged helix DNA-binding domain"/>
    <property type="match status" value="1"/>
</dbReference>
<comment type="caution">
    <text evidence="2">The sequence shown here is derived from an EMBL/GenBank/DDBJ whole genome shotgun (WGS) entry which is preliminary data.</text>
</comment>
<protein>
    <submittedName>
        <fullName evidence="2">MBL fold metallo-hydrolase</fullName>
    </submittedName>
</protein>
<accession>A0ABV7DWX4</accession>
<dbReference type="Pfam" id="PF17778">
    <property type="entry name" value="WHD_BLACT"/>
    <property type="match status" value="1"/>
</dbReference>
<dbReference type="Proteomes" id="UP001595445">
    <property type="component" value="Unassembled WGS sequence"/>
</dbReference>
<feature type="domain" description="Metallo-beta-lactamase" evidence="1">
    <location>
        <begin position="23"/>
        <end position="201"/>
    </location>
</feature>
<gene>
    <name evidence="2" type="ORF">ACFOD6_16435</name>
</gene>
<dbReference type="InterPro" id="IPR050662">
    <property type="entry name" value="Sec-metab_biosynth-thioest"/>
</dbReference>